<keyword evidence="3" id="KW-0560">Oxidoreductase</keyword>
<accession>A0A5B9WBP6</accession>
<dbReference type="EMBL" id="CP042997">
    <property type="protein sequence ID" value="QEH37694.1"/>
    <property type="molecule type" value="Genomic_DNA"/>
</dbReference>
<dbReference type="Gene3D" id="3.30.360.10">
    <property type="entry name" value="Dihydrodipicolinate Reductase, domain 2"/>
    <property type="match status" value="1"/>
</dbReference>
<dbReference type="Gene3D" id="3.40.50.720">
    <property type="entry name" value="NAD(P)-binding Rossmann-like Domain"/>
    <property type="match status" value="1"/>
</dbReference>
<dbReference type="SUPFAM" id="SSF51735">
    <property type="entry name" value="NAD(P)-binding Rossmann-fold domains"/>
    <property type="match status" value="1"/>
</dbReference>
<dbReference type="GO" id="GO:0050112">
    <property type="term" value="F:inositol 2-dehydrogenase (NAD+) activity"/>
    <property type="evidence" value="ECO:0007669"/>
    <property type="project" value="UniProtKB-EC"/>
</dbReference>
<proteinExistence type="predicted"/>
<keyword evidence="4" id="KW-1185">Reference proteome</keyword>
<organism evidence="3 4">
    <name type="scientific">Aquisphaera giovannonii</name>
    <dbReference type="NCBI Taxonomy" id="406548"/>
    <lineage>
        <taxon>Bacteria</taxon>
        <taxon>Pseudomonadati</taxon>
        <taxon>Planctomycetota</taxon>
        <taxon>Planctomycetia</taxon>
        <taxon>Isosphaerales</taxon>
        <taxon>Isosphaeraceae</taxon>
        <taxon>Aquisphaera</taxon>
    </lineage>
</organism>
<protein>
    <submittedName>
        <fullName evidence="3">Inositol 2-dehydrogenase</fullName>
        <ecNumber evidence="3">1.1.1.18</ecNumber>
    </submittedName>
</protein>
<feature type="domain" description="Gfo/Idh/MocA-like oxidoreductase C-terminal" evidence="2">
    <location>
        <begin position="219"/>
        <end position="402"/>
    </location>
</feature>
<evidence type="ECO:0000313" key="3">
    <source>
        <dbReference type="EMBL" id="QEH37694.1"/>
    </source>
</evidence>
<dbReference type="EC" id="1.1.1.18" evidence="3"/>
<dbReference type="SUPFAM" id="SSF55347">
    <property type="entry name" value="Glyceraldehyde-3-phosphate dehydrogenase-like, C-terminal domain"/>
    <property type="match status" value="1"/>
</dbReference>
<dbReference type="KEGG" id="agv:OJF2_62850"/>
<sequence length="446" mass="49712">MNRRSFLQAGAAGLALSQYRDTALAYADGPPKRVGLIGSGWYGKCDLLRLIQVAPVEVVSICDVDRKMLDEAAELIASRQASKKKPRTYSDYRKMLAEKDLEIVLIATPDHWHALPMIAAAEAGADIYVQKPISVDVREGQAMVAAARKHGRVVQVGTQRRSTPHLIEARDRIINEGKLGKIGFAETYCYYHMRGQGGPDTAPPEYLDWDFWCGPAPMRPFNPMIHPRGWRGFKEYGNGILGDMCIHMLDMVRWMLGLGWPTRIASTGGTFVQKQGPANIPDTQTATFDFGDLNVVWEHRTWGREADPKYPWGATIYGDKGTLKLSVWGYDFIPLGGGTPIHRDVAYELDQYPEDKTEKDLEKHVAPAIRRHMLDFLAAIQSRGKPVADIEQGHISTSCCILANTALELGRTLAWDAEKGCVKDDEEATRRLARPYRGPWVHPSAG</sequence>
<reference evidence="3 4" key="1">
    <citation type="submission" date="2019-08" db="EMBL/GenBank/DDBJ databases">
        <title>Deep-cultivation of Planctomycetes and their phenomic and genomic characterization uncovers novel biology.</title>
        <authorList>
            <person name="Wiegand S."/>
            <person name="Jogler M."/>
            <person name="Boedeker C."/>
            <person name="Pinto D."/>
            <person name="Vollmers J."/>
            <person name="Rivas-Marin E."/>
            <person name="Kohn T."/>
            <person name="Peeters S.H."/>
            <person name="Heuer A."/>
            <person name="Rast P."/>
            <person name="Oberbeckmann S."/>
            <person name="Bunk B."/>
            <person name="Jeske O."/>
            <person name="Meyerdierks A."/>
            <person name="Storesund J.E."/>
            <person name="Kallscheuer N."/>
            <person name="Luecker S."/>
            <person name="Lage O.M."/>
            <person name="Pohl T."/>
            <person name="Merkel B.J."/>
            <person name="Hornburger P."/>
            <person name="Mueller R.-W."/>
            <person name="Bruemmer F."/>
            <person name="Labrenz M."/>
            <person name="Spormann A.M."/>
            <person name="Op den Camp H."/>
            <person name="Overmann J."/>
            <person name="Amann R."/>
            <person name="Jetten M.S.M."/>
            <person name="Mascher T."/>
            <person name="Medema M.H."/>
            <person name="Devos D.P."/>
            <person name="Kaster A.-K."/>
            <person name="Ovreas L."/>
            <person name="Rohde M."/>
            <person name="Galperin M.Y."/>
            <person name="Jogler C."/>
        </authorList>
    </citation>
    <scope>NUCLEOTIDE SEQUENCE [LARGE SCALE GENOMIC DNA]</scope>
    <source>
        <strain evidence="3 4">OJF2</strain>
    </source>
</reference>
<name>A0A5B9WBP6_9BACT</name>
<gene>
    <name evidence="3" type="primary">iolG_20</name>
    <name evidence="3" type="ORF">OJF2_62850</name>
</gene>
<dbReference type="PANTHER" id="PTHR43818:SF5">
    <property type="entry name" value="OXIDOREDUCTASE FAMILY PROTEIN"/>
    <property type="match status" value="1"/>
</dbReference>
<dbReference type="PANTHER" id="PTHR43818">
    <property type="entry name" value="BCDNA.GH03377"/>
    <property type="match status" value="1"/>
</dbReference>
<feature type="domain" description="Gfo/Idh/MocA-like oxidoreductase N-terminal" evidence="1">
    <location>
        <begin position="33"/>
        <end position="157"/>
    </location>
</feature>
<dbReference type="OrthoDB" id="9788246at2"/>
<dbReference type="InterPro" id="IPR036291">
    <property type="entry name" value="NAD(P)-bd_dom_sf"/>
</dbReference>
<dbReference type="GO" id="GO:0000166">
    <property type="term" value="F:nucleotide binding"/>
    <property type="evidence" value="ECO:0007669"/>
    <property type="project" value="InterPro"/>
</dbReference>
<dbReference type="Pfam" id="PF02894">
    <property type="entry name" value="GFO_IDH_MocA_C"/>
    <property type="match status" value="1"/>
</dbReference>
<dbReference type="InterPro" id="IPR000683">
    <property type="entry name" value="Gfo/Idh/MocA-like_OxRdtase_N"/>
</dbReference>
<evidence type="ECO:0000313" key="4">
    <source>
        <dbReference type="Proteomes" id="UP000324233"/>
    </source>
</evidence>
<dbReference type="InterPro" id="IPR050463">
    <property type="entry name" value="Gfo/Idh/MocA_oxidrdct_glycsds"/>
</dbReference>
<dbReference type="Proteomes" id="UP000324233">
    <property type="component" value="Chromosome"/>
</dbReference>
<dbReference type="AlphaFoldDB" id="A0A5B9WBP6"/>
<dbReference type="RefSeq" id="WP_148597219.1">
    <property type="nucleotide sequence ID" value="NZ_CP042997.1"/>
</dbReference>
<evidence type="ECO:0000259" key="1">
    <source>
        <dbReference type="Pfam" id="PF01408"/>
    </source>
</evidence>
<dbReference type="InterPro" id="IPR004104">
    <property type="entry name" value="Gfo/Idh/MocA-like_OxRdtase_C"/>
</dbReference>
<dbReference type="Pfam" id="PF01408">
    <property type="entry name" value="GFO_IDH_MocA"/>
    <property type="match status" value="1"/>
</dbReference>
<evidence type="ECO:0000259" key="2">
    <source>
        <dbReference type="Pfam" id="PF02894"/>
    </source>
</evidence>